<keyword evidence="2" id="KW-1185">Reference proteome</keyword>
<dbReference type="AlphaFoldDB" id="A0ABD0KV23"/>
<proteinExistence type="predicted"/>
<accession>A0ABD0KV23</accession>
<evidence type="ECO:0008006" key="3">
    <source>
        <dbReference type="Google" id="ProtNLM"/>
    </source>
</evidence>
<evidence type="ECO:0000313" key="2">
    <source>
        <dbReference type="Proteomes" id="UP001519460"/>
    </source>
</evidence>
<feature type="non-terminal residue" evidence="1">
    <location>
        <position position="241"/>
    </location>
</feature>
<dbReference type="EMBL" id="JACVVK020000124">
    <property type="protein sequence ID" value="KAK7490632.1"/>
    <property type="molecule type" value="Genomic_DNA"/>
</dbReference>
<name>A0ABD0KV23_9CAEN</name>
<organism evidence="1 2">
    <name type="scientific">Batillaria attramentaria</name>
    <dbReference type="NCBI Taxonomy" id="370345"/>
    <lineage>
        <taxon>Eukaryota</taxon>
        <taxon>Metazoa</taxon>
        <taxon>Spiralia</taxon>
        <taxon>Lophotrochozoa</taxon>
        <taxon>Mollusca</taxon>
        <taxon>Gastropoda</taxon>
        <taxon>Caenogastropoda</taxon>
        <taxon>Sorbeoconcha</taxon>
        <taxon>Cerithioidea</taxon>
        <taxon>Batillariidae</taxon>
        <taxon>Batillaria</taxon>
    </lineage>
</organism>
<sequence>DTEEAIRWLARRALLKNEHMTAGTFNGHIDVKRWRDGSWFEKSKITLPNSTLLLYFWNMDFPQVQVARELQVSNRTVVDWMNFIREQVGGLDEQTGLPIIVEIDESKYFHRKTRATLEPIVLQYTLPGFHIISDGWRAYGNLAQLGGGIYLHDPKQWATTCELCGADLLLHRDVYAFSPLPGGTADGRSYRWLKFPSPVQACDTTTGGSRRGFPSSVSDIVPYSWRSFRQSGSNLSVQGAT</sequence>
<dbReference type="Proteomes" id="UP001519460">
    <property type="component" value="Unassembled WGS sequence"/>
</dbReference>
<protein>
    <recommendedName>
        <fullName evidence="3">ISXO2-like transposase domain-containing protein</fullName>
    </recommendedName>
</protein>
<gene>
    <name evidence="1" type="ORF">BaRGS_00018049</name>
</gene>
<feature type="non-terminal residue" evidence="1">
    <location>
        <position position="1"/>
    </location>
</feature>
<comment type="caution">
    <text evidence="1">The sequence shown here is derived from an EMBL/GenBank/DDBJ whole genome shotgun (WGS) entry which is preliminary data.</text>
</comment>
<reference evidence="1 2" key="1">
    <citation type="journal article" date="2023" name="Sci. Data">
        <title>Genome assembly of the Korean intertidal mud-creeper Batillaria attramentaria.</title>
        <authorList>
            <person name="Patra A.K."/>
            <person name="Ho P.T."/>
            <person name="Jun S."/>
            <person name="Lee S.J."/>
            <person name="Kim Y."/>
            <person name="Won Y.J."/>
        </authorList>
    </citation>
    <scope>NUCLEOTIDE SEQUENCE [LARGE SCALE GENOMIC DNA]</scope>
    <source>
        <strain evidence="1">Wonlab-2016</strain>
    </source>
</reference>
<evidence type="ECO:0000313" key="1">
    <source>
        <dbReference type="EMBL" id="KAK7490632.1"/>
    </source>
</evidence>